<dbReference type="RefSeq" id="WP_073181192.1">
    <property type="nucleotide sequence ID" value="NZ_FQWL01000006.1"/>
</dbReference>
<evidence type="ECO:0000313" key="3">
    <source>
        <dbReference type="EMBL" id="SHG97026.1"/>
    </source>
</evidence>
<dbReference type="EMBL" id="FQWL01000006">
    <property type="protein sequence ID" value="SHG97026.1"/>
    <property type="molecule type" value="Genomic_DNA"/>
</dbReference>
<dbReference type="GO" id="GO:0008168">
    <property type="term" value="F:methyltransferase activity"/>
    <property type="evidence" value="ECO:0007669"/>
    <property type="project" value="UniProtKB-KW"/>
</dbReference>
<evidence type="ECO:0000256" key="1">
    <source>
        <dbReference type="ARBA" id="ARBA00022603"/>
    </source>
</evidence>
<evidence type="ECO:0000313" key="4">
    <source>
        <dbReference type="Proteomes" id="UP000184532"/>
    </source>
</evidence>
<dbReference type="AlphaFoldDB" id="A0A1M5P5F6"/>
<dbReference type="PIRSF" id="PIRSF004553">
    <property type="entry name" value="CHP00095"/>
    <property type="match status" value="1"/>
</dbReference>
<keyword evidence="4" id="KW-1185">Reference proteome</keyword>
<dbReference type="Gene3D" id="3.40.50.150">
    <property type="entry name" value="Vaccinia Virus protein VP39"/>
    <property type="match status" value="1"/>
</dbReference>
<dbReference type="InterPro" id="IPR002052">
    <property type="entry name" value="DNA_methylase_N6_adenine_CS"/>
</dbReference>
<dbReference type="GO" id="GO:0003676">
    <property type="term" value="F:nucleic acid binding"/>
    <property type="evidence" value="ECO:0007669"/>
    <property type="project" value="InterPro"/>
</dbReference>
<organism evidence="3 4">
    <name type="scientific">Flagellimonas flava</name>
    <dbReference type="NCBI Taxonomy" id="570519"/>
    <lineage>
        <taxon>Bacteria</taxon>
        <taxon>Pseudomonadati</taxon>
        <taxon>Bacteroidota</taxon>
        <taxon>Flavobacteriia</taxon>
        <taxon>Flavobacteriales</taxon>
        <taxon>Flavobacteriaceae</taxon>
        <taxon>Flagellimonas</taxon>
    </lineage>
</organism>
<dbReference type="PANTHER" id="PTHR43542">
    <property type="entry name" value="METHYLTRANSFERASE"/>
    <property type="match status" value="1"/>
</dbReference>
<dbReference type="GO" id="GO:0031167">
    <property type="term" value="P:rRNA methylation"/>
    <property type="evidence" value="ECO:0007669"/>
    <property type="project" value="InterPro"/>
</dbReference>
<dbReference type="Proteomes" id="UP000184532">
    <property type="component" value="Unassembled WGS sequence"/>
</dbReference>
<keyword evidence="1 3" id="KW-0489">Methyltransferase</keyword>
<dbReference type="InterPro" id="IPR029063">
    <property type="entry name" value="SAM-dependent_MTases_sf"/>
</dbReference>
<sequence>MRIISGKFKGKRISAPKKLPVRPTTDMAKEGLFNILNNRFYLDDLKVLDLFAGTGNISFEFASRGCNELTAVDGFPGCVQFIAKVAKELDSPMTAVKSDVFKFLERTTDKFNLIFADPPYSFEDSKFETLVNMVFANKHLLEDGLLVVEHSSLTDLSQHPCFSESRKYGGSVFSFFEAETGQEI</sequence>
<reference evidence="4" key="1">
    <citation type="submission" date="2016-11" db="EMBL/GenBank/DDBJ databases">
        <authorList>
            <person name="Varghese N."/>
            <person name="Submissions S."/>
        </authorList>
    </citation>
    <scope>NUCLEOTIDE SEQUENCE [LARGE SCALE GENOMIC DNA]</scope>
    <source>
        <strain evidence="4">DSM 22638</strain>
    </source>
</reference>
<dbReference type="CDD" id="cd02440">
    <property type="entry name" value="AdoMet_MTases"/>
    <property type="match status" value="1"/>
</dbReference>
<dbReference type="InterPro" id="IPR004398">
    <property type="entry name" value="RNA_MeTrfase_RsmD"/>
</dbReference>
<evidence type="ECO:0000256" key="2">
    <source>
        <dbReference type="ARBA" id="ARBA00022679"/>
    </source>
</evidence>
<dbReference type="Pfam" id="PF03602">
    <property type="entry name" value="Cons_hypoth95"/>
    <property type="match status" value="1"/>
</dbReference>
<dbReference type="PANTHER" id="PTHR43542:SF1">
    <property type="entry name" value="METHYLTRANSFERASE"/>
    <property type="match status" value="1"/>
</dbReference>
<protein>
    <submittedName>
        <fullName evidence="3">16S rRNA (Guanine(966)-N(2))-methyltransferase RsmD</fullName>
    </submittedName>
</protein>
<dbReference type="OrthoDB" id="9803017at2"/>
<keyword evidence="2 3" id="KW-0808">Transferase</keyword>
<dbReference type="PROSITE" id="PS00092">
    <property type="entry name" value="N6_MTASE"/>
    <property type="match status" value="1"/>
</dbReference>
<dbReference type="STRING" id="570519.SAMN04488116_3080"/>
<gene>
    <name evidence="3" type="ORF">SAMN04488116_3080</name>
</gene>
<accession>A0A1M5P5F6</accession>
<proteinExistence type="predicted"/>
<dbReference type="SUPFAM" id="SSF53335">
    <property type="entry name" value="S-adenosyl-L-methionine-dependent methyltransferases"/>
    <property type="match status" value="1"/>
</dbReference>
<name>A0A1M5P5F6_9FLAO</name>